<dbReference type="Pfam" id="PF13439">
    <property type="entry name" value="Glyco_transf_4"/>
    <property type="match status" value="1"/>
</dbReference>
<dbReference type="Proteomes" id="UP000231450">
    <property type="component" value="Unassembled WGS sequence"/>
</dbReference>
<dbReference type="FunFam" id="3.40.50.2000:FF:000119">
    <property type="entry name" value="Glycosyl transferase group 1"/>
    <property type="match status" value="1"/>
</dbReference>
<gene>
    <name evidence="4" type="ORF">COU81_02015</name>
</gene>
<dbReference type="InterPro" id="IPR028098">
    <property type="entry name" value="Glyco_trans_4-like_N"/>
</dbReference>
<dbReference type="EMBL" id="PFDW01000046">
    <property type="protein sequence ID" value="PJE58168.1"/>
    <property type="molecule type" value="Genomic_DNA"/>
</dbReference>
<dbReference type="GO" id="GO:0009103">
    <property type="term" value="P:lipopolysaccharide biosynthetic process"/>
    <property type="evidence" value="ECO:0007669"/>
    <property type="project" value="TreeGrafter"/>
</dbReference>
<feature type="non-terminal residue" evidence="4">
    <location>
        <position position="1"/>
    </location>
</feature>
<comment type="caution">
    <text evidence="4">The sequence shown here is derived from an EMBL/GenBank/DDBJ whole genome shotgun (WGS) entry which is preliminary data.</text>
</comment>
<dbReference type="PANTHER" id="PTHR46401">
    <property type="entry name" value="GLYCOSYLTRANSFERASE WBBK-RELATED"/>
    <property type="match status" value="1"/>
</dbReference>
<evidence type="ECO:0000313" key="5">
    <source>
        <dbReference type="Proteomes" id="UP000231450"/>
    </source>
</evidence>
<evidence type="ECO:0008006" key="6">
    <source>
        <dbReference type="Google" id="ProtNLM"/>
    </source>
</evidence>
<dbReference type="Gene3D" id="3.40.50.2000">
    <property type="entry name" value="Glycogen Phosphorylase B"/>
    <property type="match status" value="2"/>
</dbReference>
<evidence type="ECO:0000259" key="3">
    <source>
        <dbReference type="Pfam" id="PF13439"/>
    </source>
</evidence>
<evidence type="ECO:0000259" key="2">
    <source>
        <dbReference type="Pfam" id="PF00534"/>
    </source>
</evidence>
<dbReference type="GO" id="GO:0016757">
    <property type="term" value="F:glycosyltransferase activity"/>
    <property type="evidence" value="ECO:0007669"/>
    <property type="project" value="InterPro"/>
</dbReference>
<dbReference type="SUPFAM" id="SSF53756">
    <property type="entry name" value="UDP-Glycosyltransferase/glycogen phosphorylase"/>
    <property type="match status" value="1"/>
</dbReference>
<reference evidence="5" key="1">
    <citation type="submission" date="2017-09" db="EMBL/GenBank/DDBJ databases">
        <title>Depth-based differentiation of microbial function through sediment-hosted aquifers and enrichment of novel symbionts in the deep terrestrial subsurface.</title>
        <authorList>
            <person name="Probst A.J."/>
            <person name="Ladd B."/>
            <person name="Jarett J.K."/>
            <person name="Geller-Mcgrath D.E."/>
            <person name="Sieber C.M.K."/>
            <person name="Emerson J.B."/>
            <person name="Anantharaman K."/>
            <person name="Thomas B.C."/>
            <person name="Malmstrom R."/>
            <person name="Stieglmeier M."/>
            <person name="Klingl A."/>
            <person name="Woyke T."/>
            <person name="Ryan C.M."/>
            <person name="Banfield J.F."/>
        </authorList>
    </citation>
    <scope>NUCLEOTIDE SEQUENCE [LARGE SCALE GENOMIC DNA]</scope>
</reference>
<dbReference type="CDD" id="cd03809">
    <property type="entry name" value="GT4_MtfB-like"/>
    <property type="match status" value="1"/>
</dbReference>
<protein>
    <recommendedName>
        <fullName evidence="6">Glycosyltransferase family 1 protein</fullName>
    </recommendedName>
</protein>
<accession>A0A2M8KE19</accession>
<sequence>NILPRLIESAPDIEWYLFYNDRNELKKKYTWLNYPNVHLIHKRWPNRLFNLSSALLGWPKIDNLLGGVDKFFFPHFFVGEVSKNIKIIVTFHDISFKYYPQFFSIKHKIWQKFSRPQKKAIQASRLIVDSHSTMNDLVDLYNIKSEKVKVIYLGVDDKFRARMKTDKEIVQVRRKYNIPSKIILFFGTTEPRKNIVGVIKAFAEFRKLNPEYHLIIAGALGWKYKGVLKEIEKTKNVLMIGPVDNKDREFVYNCADLFVYPSFFEGFGLPPLEAMASGIPVITSNCSSLPEVVGNSAIMVDPFNISEISFVMKEIIKDKKLYKSLRVDGIKRAMEFSWDMCADKTLEVIKEA</sequence>
<feature type="domain" description="Glycosyltransferase subfamily 4-like N-terminal" evidence="3">
    <location>
        <begin position="72"/>
        <end position="157"/>
    </location>
</feature>
<evidence type="ECO:0000256" key="1">
    <source>
        <dbReference type="ARBA" id="ARBA00022679"/>
    </source>
</evidence>
<organism evidence="4 5">
    <name type="scientific">Candidatus Portnoybacteria bacterium CG10_big_fil_rev_8_21_14_0_10_36_7</name>
    <dbReference type="NCBI Taxonomy" id="1974812"/>
    <lineage>
        <taxon>Bacteria</taxon>
        <taxon>Candidatus Portnoyibacteriota</taxon>
    </lineage>
</organism>
<dbReference type="Pfam" id="PF00534">
    <property type="entry name" value="Glycos_transf_1"/>
    <property type="match status" value="1"/>
</dbReference>
<name>A0A2M8KE19_9BACT</name>
<keyword evidence="1" id="KW-0808">Transferase</keyword>
<dbReference type="InterPro" id="IPR001296">
    <property type="entry name" value="Glyco_trans_1"/>
</dbReference>
<dbReference type="PANTHER" id="PTHR46401:SF2">
    <property type="entry name" value="GLYCOSYLTRANSFERASE WBBK-RELATED"/>
    <property type="match status" value="1"/>
</dbReference>
<proteinExistence type="predicted"/>
<evidence type="ECO:0000313" key="4">
    <source>
        <dbReference type="EMBL" id="PJE58168.1"/>
    </source>
</evidence>
<dbReference type="AlphaFoldDB" id="A0A2M8KE19"/>
<feature type="domain" description="Glycosyl transferase family 1" evidence="2">
    <location>
        <begin position="174"/>
        <end position="327"/>
    </location>
</feature>